<feature type="region of interest" description="Disordered" evidence="7">
    <location>
        <begin position="1"/>
        <end position="71"/>
    </location>
</feature>
<keyword evidence="2" id="KW-0805">Transcription regulation</keyword>
<dbReference type="SMART" id="SM00338">
    <property type="entry name" value="BRLZ"/>
    <property type="match status" value="1"/>
</dbReference>
<dbReference type="InterPro" id="IPR046347">
    <property type="entry name" value="bZIP_sf"/>
</dbReference>
<proteinExistence type="predicted"/>
<dbReference type="GO" id="GO:0000977">
    <property type="term" value="F:RNA polymerase II transcription regulatory region sequence-specific DNA binding"/>
    <property type="evidence" value="ECO:0007669"/>
    <property type="project" value="TreeGrafter"/>
</dbReference>
<dbReference type="CDD" id="cd14812">
    <property type="entry name" value="bZIP_u3"/>
    <property type="match status" value="1"/>
</dbReference>
<feature type="compositionally biased region" description="Basic and acidic residues" evidence="7">
    <location>
        <begin position="42"/>
        <end position="52"/>
    </location>
</feature>
<evidence type="ECO:0000259" key="8">
    <source>
        <dbReference type="PROSITE" id="PS50217"/>
    </source>
</evidence>
<dbReference type="OrthoDB" id="295274at2759"/>
<feature type="compositionally biased region" description="Low complexity" evidence="7">
    <location>
        <begin position="10"/>
        <end position="27"/>
    </location>
</feature>
<dbReference type="Proteomes" id="UP000092993">
    <property type="component" value="Unassembled WGS sequence"/>
</dbReference>
<feature type="compositionally biased region" description="Low complexity" evidence="7">
    <location>
        <begin position="147"/>
        <end position="186"/>
    </location>
</feature>
<organism evidence="9 10">
    <name type="scientific">Grifola frondosa</name>
    <name type="common">Maitake</name>
    <name type="synonym">Polyporus frondosus</name>
    <dbReference type="NCBI Taxonomy" id="5627"/>
    <lineage>
        <taxon>Eukaryota</taxon>
        <taxon>Fungi</taxon>
        <taxon>Dikarya</taxon>
        <taxon>Basidiomycota</taxon>
        <taxon>Agaricomycotina</taxon>
        <taxon>Agaricomycetes</taxon>
        <taxon>Polyporales</taxon>
        <taxon>Grifolaceae</taxon>
        <taxon>Grifola</taxon>
    </lineage>
</organism>
<dbReference type="PANTHER" id="PTHR46542:SF1">
    <property type="entry name" value="X-BOX BINDING PROTEIN 1"/>
    <property type="match status" value="1"/>
</dbReference>
<dbReference type="OMA" id="ELSGWDL"/>
<keyword evidence="5" id="KW-0539">Nucleus</keyword>
<dbReference type="PANTHER" id="PTHR46542">
    <property type="entry name" value="X-BOX BINDING PROTEIN 1"/>
    <property type="match status" value="1"/>
</dbReference>
<dbReference type="InterPro" id="IPR004827">
    <property type="entry name" value="bZIP"/>
</dbReference>
<protein>
    <recommendedName>
        <fullName evidence="6">X-box-binding protein 1</fullName>
    </recommendedName>
</protein>
<comment type="caution">
    <text evidence="9">The sequence shown here is derived from an EMBL/GenBank/DDBJ whole genome shotgun (WGS) entry which is preliminary data.</text>
</comment>
<evidence type="ECO:0000256" key="1">
    <source>
        <dbReference type="ARBA" id="ARBA00022843"/>
    </source>
</evidence>
<evidence type="ECO:0000256" key="6">
    <source>
        <dbReference type="ARBA" id="ARBA00040165"/>
    </source>
</evidence>
<dbReference type="AlphaFoldDB" id="A0A1C7M1P4"/>
<reference evidence="9 10" key="1">
    <citation type="submission" date="2016-03" db="EMBL/GenBank/DDBJ databases">
        <title>Whole genome sequencing of Grifola frondosa 9006-11.</title>
        <authorList>
            <person name="Min B."/>
            <person name="Park H."/>
            <person name="Kim J.-G."/>
            <person name="Cho H."/>
            <person name="Oh Y.-L."/>
            <person name="Kong W.-S."/>
            <person name="Choi I.-G."/>
        </authorList>
    </citation>
    <scope>NUCLEOTIDE SEQUENCE [LARGE SCALE GENOMIC DNA]</scope>
    <source>
        <strain evidence="9 10">9006-11</strain>
    </source>
</reference>
<keyword evidence="4" id="KW-0804">Transcription</keyword>
<evidence type="ECO:0000313" key="10">
    <source>
        <dbReference type="Proteomes" id="UP000092993"/>
    </source>
</evidence>
<gene>
    <name evidence="9" type="primary">Xbp1</name>
    <name evidence="9" type="ORF">A0H81_09223</name>
</gene>
<dbReference type="Gene3D" id="1.20.5.170">
    <property type="match status" value="1"/>
</dbReference>
<dbReference type="SUPFAM" id="SSF57959">
    <property type="entry name" value="Leucine zipper domain"/>
    <property type="match status" value="1"/>
</dbReference>
<dbReference type="PROSITE" id="PS00036">
    <property type="entry name" value="BZIP_BASIC"/>
    <property type="match status" value="1"/>
</dbReference>
<feature type="compositionally biased region" description="Basic and acidic residues" evidence="7">
    <location>
        <begin position="98"/>
        <end position="129"/>
    </location>
</feature>
<accession>A0A1C7M1P4</accession>
<feature type="region of interest" description="Disordered" evidence="7">
    <location>
        <begin position="272"/>
        <end position="310"/>
    </location>
</feature>
<dbReference type="EMBL" id="LUGG01000013">
    <property type="protein sequence ID" value="OBZ70851.1"/>
    <property type="molecule type" value="Genomic_DNA"/>
</dbReference>
<dbReference type="InterPro" id="IPR052470">
    <property type="entry name" value="ER_Stress-Reg_TF"/>
</dbReference>
<dbReference type="GO" id="GO:0005634">
    <property type="term" value="C:nucleus"/>
    <property type="evidence" value="ECO:0007669"/>
    <property type="project" value="TreeGrafter"/>
</dbReference>
<evidence type="ECO:0000256" key="4">
    <source>
        <dbReference type="ARBA" id="ARBA00023163"/>
    </source>
</evidence>
<dbReference type="STRING" id="5627.A0A1C7M1P4"/>
<dbReference type="PROSITE" id="PS50217">
    <property type="entry name" value="BZIP"/>
    <property type="match status" value="1"/>
</dbReference>
<evidence type="ECO:0000256" key="2">
    <source>
        <dbReference type="ARBA" id="ARBA00023015"/>
    </source>
</evidence>
<name>A0A1C7M1P4_GRIFR</name>
<sequence>MKRSAEMDLSNPSTPSDASPSPPSTSTDLQPEPEGPPRKRSRSEVTAEERREARAHRNRIAAQNSRDRRKAQFTYLERRVAELEEENRQLRAGMGLAELRRSEEQRSDEREKDRAREKENEELRDRIKTLETGWNAVVQALAASGLPLAIPSPSSSTLSPSSNPSASSPSPSQPPTTTFPVLVSPAPIFPISPAPTDISSDSSTPLFDFDDFEPTRHLARVATTDALRLSSLEIDPSSYPPLPTNTDSASSPAVDEVAMEVLLREILAPSPTLPQATLPADSSSAITLPAPRSRSQSQSQPTSGAPAPLTALPLMDWQGEAEMQRLLDMLPGVQTDADTSADTDLDIGDFASTLELELYGWDMGAPSNLSSVGVF</sequence>
<feature type="region of interest" description="Disordered" evidence="7">
    <location>
        <begin position="86"/>
        <end position="129"/>
    </location>
</feature>
<feature type="region of interest" description="Disordered" evidence="7">
    <location>
        <begin position="147"/>
        <end position="210"/>
    </location>
</feature>
<evidence type="ECO:0000256" key="5">
    <source>
        <dbReference type="ARBA" id="ARBA00023242"/>
    </source>
</evidence>
<evidence type="ECO:0000256" key="7">
    <source>
        <dbReference type="SAM" id="MobiDB-lite"/>
    </source>
</evidence>
<evidence type="ECO:0000256" key="3">
    <source>
        <dbReference type="ARBA" id="ARBA00023125"/>
    </source>
</evidence>
<dbReference type="GO" id="GO:0000981">
    <property type="term" value="F:DNA-binding transcription factor activity, RNA polymerase II-specific"/>
    <property type="evidence" value="ECO:0007669"/>
    <property type="project" value="TreeGrafter"/>
</dbReference>
<dbReference type="Pfam" id="PF00170">
    <property type="entry name" value="bZIP_1"/>
    <property type="match status" value="1"/>
</dbReference>
<keyword evidence="10" id="KW-1185">Reference proteome</keyword>
<keyword evidence="3" id="KW-0238">DNA-binding</keyword>
<evidence type="ECO:0000313" key="9">
    <source>
        <dbReference type="EMBL" id="OBZ70851.1"/>
    </source>
</evidence>
<keyword evidence="1" id="KW-0832">Ubl conjugation</keyword>
<feature type="domain" description="BZIP" evidence="8">
    <location>
        <begin position="48"/>
        <end position="91"/>
    </location>
</feature>